<name>A0A1J4L0M4_9EUKA</name>
<dbReference type="PANTHER" id="PTHR14344">
    <property type="entry name" value="WD REPEAT PROTEIN"/>
    <property type="match status" value="1"/>
</dbReference>
<gene>
    <name evidence="7" type="ORF">TRFO_02851</name>
</gene>
<dbReference type="InterPro" id="IPR001680">
    <property type="entry name" value="WD40_rpt"/>
</dbReference>
<comment type="subcellular location">
    <subcellularLocation>
        <location evidence="1">Cytoplasm</location>
    </subcellularLocation>
</comment>
<reference evidence="7" key="1">
    <citation type="submission" date="2016-10" db="EMBL/GenBank/DDBJ databases">
        <authorList>
            <person name="Benchimol M."/>
            <person name="Almeida L.G."/>
            <person name="Vasconcelos A.T."/>
            <person name="Perreira-Neves A."/>
            <person name="Rosa I.A."/>
            <person name="Tasca T."/>
            <person name="Bogo M.R."/>
            <person name="de Souza W."/>
        </authorList>
    </citation>
    <scope>NUCLEOTIDE SEQUENCE [LARGE SCALE GENOMIC DNA]</scope>
    <source>
        <strain evidence="7">K</strain>
    </source>
</reference>
<dbReference type="GO" id="GO:0030488">
    <property type="term" value="P:tRNA methylation"/>
    <property type="evidence" value="ECO:0007669"/>
    <property type="project" value="TreeGrafter"/>
</dbReference>
<keyword evidence="3" id="KW-0853">WD repeat</keyword>
<dbReference type="Gene3D" id="2.130.10.10">
    <property type="entry name" value="YVTN repeat-like/Quinoprotein amine dehydrogenase"/>
    <property type="match status" value="3"/>
</dbReference>
<evidence type="ECO:0000256" key="3">
    <source>
        <dbReference type="ARBA" id="ARBA00022574"/>
    </source>
</evidence>
<keyword evidence="8" id="KW-1185">Reference proteome</keyword>
<dbReference type="SMART" id="SM00320">
    <property type="entry name" value="WD40"/>
    <property type="match status" value="4"/>
</dbReference>
<dbReference type="GO" id="GO:0005737">
    <property type="term" value="C:cytoplasm"/>
    <property type="evidence" value="ECO:0007669"/>
    <property type="project" value="UniProtKB-SubCell"/>
</dbReference>
<dbReference type="GeneID" id="94825651"/>
<evidence type="ECO:0000313" key="8">
    <source>
        <dbReference type="Proteomes" id="UP000179807"/>
    </source>
</evidence>
<sequence length="941" mass="105280">MKLFFQATALAIDYNDSDIVFAGAGPYIYVIKNETIETHQKIFDPYSRIVSIRCFSEYVFAFAEKKLAVLKFLPIELSFEIINIIDFPDILKAINYYEEKNEIYAILGHGQIASLNINNFSDIHLIDPKNWKICTAATIDGLNFFYGDSFGTLTYVDHFDAETDYGTLFGITKSPHSNQLLTAHEYKAVILWNIKNDTLEKVWSYSNFPSRVWGCEFFKGKPIAFSEDGCVHYNDQIYQLHRSKTITALAIKNETIITAGQFGTLRFSDFSNLDAIPIVKKINHQPITVASLSDGTCLVGAVDGTLLLMPEEKEITVPKIDQQITDELNNENTVMNGETNSRTNKCGWFLITPFRTSALCFSRDKRLAYYNKEMNQFIINSQICDATANSLSLNSEIGAAILVTNKLSIFDIPNLNPLIEIDLAEFYPTTPNALAVMSNKKIVAVGHLATVLIIEIDDSNQIISKNLINTESKDGFISLHFIGNVLYCAGRTNGLISIIEKINNENSFEWLLKTHWRIPLQLKSTIQINGEISPVVSTLMKDSIVLWDIKNQNNIGKFPFKGNKSRVSIQVNDGTFTSSYCDAKSITLYSKSPCISPKFVGQPFHGLRLLSSAVKQSMNATTLMVTGSCDRDIRLWEINSNGFEFFDCVFGGTDGTHSLCWCERSNIIISGGAKKSLFAWKENNHKLFLLKEFFLDNFGINTKINFTISCCALTNENILYLGTTDGYINTFKFIISNDEDCLILQKDKMSADKNENEGESNKNITYGCEINLELIERRETKGTPVSISNCGNKIVVAESTGDLCYINSSNNINEEIFEVQTSSCGILMSRLFKIDNKVVAASACDDGKIILTDFLTHETITEIKSGHTGGIRSLAVRVEMQKVFIATFSYDQCLITHEIVFPTIEVISVKKSYTSVFNGESVEFAGESAVVLGSGMEYIDI</sequence>
<keyword evidence="5" id="KW-0677">Repeat</keyword>
<dbReference type="AlphaFoldDB" id="A0A1J4L0M4"/>
<dbReference type="Proteomes" id="UP000179807">
    <property type="component" value="Unassembled WGS sequence"/>
</dbReference>
<dbReference type="EMBL" id="MLAK01000217">
    <property type="protein sequence ID" value="OHT15526.1"/>
    <property type="molecule type" value="Genomic_DNA"/>
</dbReference>
<dbReference type="PANTHER" id="PTHR14344:SF3">
    <property type="entry name" value="WD REPEAT-CONTAINING PROTEIN 6"/>
    <property type="match status" value="1"/>
</dbReference>
<evidence type="ECO:0000256" key="5">
    <source>
        <dbReference type="ARBA" id="ARBA00022737"/>
    </source>
</evidence>
<dbReference type="InterPro" id="IPR036322">
    <property type="entry name" value="WD40_repeat_dom_sf"/>
</dbReference>
<dbReference type="OrthoDB" id="6262491at2759"/>
<evidence type="ECO:0000256" key="2">
    <source>
        <dbReference type="ARBA" id="ARBA00022490"/>
    </source>
</evidence>
<dbReference type="SUPFAM" id="SSF50978">
    <property type="entry name" value="WD40 repeat-like"/>
    <property type="match status" value="1"/>
</dbReference>
<proteinExistence type="inferred from homology"/>
<dbReference type="RefSeq" id="XP_068368662.1">
    <property type="nucleotide sequence ID" value="XM_068490947.1"/>
</dbReference>
<protein>
    <submittedName>
        <fullName evidence="7">Uncharacterized protein</fullName>
    </submittedName>
</protein>
<evidence type="ECO:0000256" key="1">
    <source>
        <dbReference type="ARBA" id="ARBA00004496"/>
    </source>
</evidence>
<dbReference type="InterPro" id="IPR051973">
    <property type="entry name" value="tRNA_Anticodon_Mtase-Reg"/>
</dbReference>
<dbReference type="SUPFAM" id="SSF50998">
    <property type="entry name" value="Quinoprotein alcohol dehydrogenase-like"/>
    <property type="match status" value="1"/>
</dbReference>
<comment type="caution">
    <text evidence="7">The sequence shown here is derived from an EMBL/GenBank/DDBJ whole genome shotgun (WGS) entry which is preliminary data.</text>
</comment>
<keyword evidence="2" id="KW-0963">Cytoplasm</keyword>
<dbReference type="InterPro" id="IPR015943">
    <property type="entry name" value="WD40/YVTN_repeat-like_dom_sf"/>
</dbReference>
<dbReference type="VEuPathDB" id="TrichDB:TRFO_02851"/>
<evidence type="ECO:0000256" key="4">
    <source>
        <dbReference type="ARBA" id="ARBA00022694"/>
    </source>
</evidence>
<dbReference type="InterPro" id="IPR011047">
    <property type="entry name" value="Quinoprotein_ADH-like_sf"/>
</dbReference>
<organism evidence="7 8">
    <name type="scientific">Tritrichomonas foetus</name>
    <dbReference type="NCBI Taxonomy" id="1144522"/>
    <lineage>
        <taxon>Eukaryota</taxon>
        <taxon>Metamonada</taxon>
        <taxon>Parabasalia</taxon>
        <taxon>Tritrichomonadida</taxon>
        <taxon>Tritrichomonadidae</taxon>
        <taxon>Tritrichomonas</taxon>
    </lineage>
</organism>
<keyword evidence="4" id="KW-0819">tRNA processing</keyword>
<comment type="similarity">
    <text evidence="6">Belongs to the WD repeat WDR6 family.</text>
</comment>
<evidence type="ECO:0000313" key="7">
    <source>
        <dbReference type="EMBL" id="OHT15526.1"/>
    </source>
</evidence>
<accession>A0A1J4L0M4</accession>
<evidence type="ECO:0000256" key="6">
    <source>
        <dbReference type="ARBA" id="ARBA00038255"/>
    </source>
</evidence>